<dbReference type="Proteomes" id="UP000184038">
    <property type="component" value="Unassembled WGS sequence"/>
</dbReference>
<name>A0A1M7KAP3_9FIRM</name>
<reference evidence="2 3" key="1">
    <citation type="submission" date="2016-11" db="EMBL/GenBank/DDBJ databases">
        <authorList>
            <person name="Jaros S."/>
            <person name="Januszkiewicz K."/>
            <person name="Wedrychowicz H."/>
        </authorList>
    </citation>
    <scope>NUCLEOTIDE SEQUENCE [LARGE SCALE GENOMIC DNA]</scope>
    <source>
        <strain evidence="2 3">DSM 15930</strain>
    </source>
</reference>
<keyword evidence="1" id="KW-0472">Membrane</keyword>
<dbReference type="SUPFAM" id="SSF51126">
    <property type="entry name" value="Pectin lyase-like"/>
    <property type="match status" value="1"/>
</dbReference>
<keyword evidence="1" id="KW-0812">Transmembrane</keyword>
<dbReference type="InterPro" id="IPR012334">
    <property type="entry name" value="Pectin_lyas_fold"/>
</dbReference>
<accession>A0A1M7KAP3</accession>
<evidence type="ECO:0000256" key="1">
    <source>
        <dbReference type="SAM" id="Phobius"/>
    </source>
</evidence>
<evidence type="ECO:0000313" key="2">
    <source>
        <dbReference type="EMBL" id="SHM62043.1"/>
    </source>
</evidence>
<dbReference type="SMART" id="SM00710">
    <property type="entry name" value="PbH1"/>
    <property type="match status" value="5"/>
</dbReference>
<keyword evidence="3" id="KW-1185">Reference proteome</keyword>
<dbReference type="InterPro" id="IPR006626">
    <property type="entry name" value="PbH1"/>
</dbReference>
<protein>
    <submittedName>
        <fullName evidence="2">Right handed beta helix region</fullName>
    </submittedName>
</protein>
<proteinExistence type="predicted"/>
<dbReference type="AlphaFoldDB" id="A0A1M7KAP3"/>
<dbReference type="EMBL" id="FRCP01000013">
    <property type="protein sequence ID" value="SHM62043.1"/>
    <property type="molecule type" value="Genomic_DNA"/>
</dbReference>
<sequence length="433" mass="49215">MIHKKKLVGNHQGSVNKCQDDYEHKGYYKKYRKKFILLFTILIACILIQNIHIAISARASGKVYKITTSTKPCDSSAKYTTYNKYTKHYYTLLSYLKKLEEEGGGTLELSKGTYTITNTLYVPSNVTIKLKDGVKIVKGKKSGTSKFTASKSIFQFCGYSKSSKKGVYKKYNGESNISLIGEGTVSIDMNYDEDAVGIMMCHNRNIKITGITFQNMYSGHFIEMDASKNVIVKNCTFKNHKDSYNNNKEAINLDTPDKSTNGFHADWSSYDKTANENVIISNCTFKNLERSIGTHKYSQNELHTNVQILNNTITNCDQDAIRIMNWKEPIIKGNTITNVGNKKNGLRAILISGVINPQISDNLFKSVSRPIQIMPWKNIGDGDEYDIIYSFISDACIEIMKNNKLIDGDEYFIRYSKEYNEYKNNTEKIPLKS</sequence>
<feature type="transmembrane region" description="Helical" evidence="1">
    <location>
        <begin position="35"/>
        <end position="55"/>
    </location>
</feature>
<keyword evidence="1" id="KW-1133">Transmembrane helix</keyword>
<dbReference type="OrthoDB" id="2795933at2"/>
<dbReference type="RefSeq" id="WP_073288389.1">
    <property type="nucleotide sequence ID" value="NZ_FRCP01000013.1"/>
</dbReference>
<gene>
    <name evidence="2" type="ORF">SAMN02746066_02620</name>
</gene>
<evidence type="ECO:0000313" key="3">
    <source>
        <dbReference type="Proteomes" id="UP000184038"/>
    </source>
</evidence>
<dbReference type="Gene3D" id="2.160.20.10">
    <property type="entry name" value="Single-stranded right-handed beta-helix, Pectin lyase-like"/>
    <property type="match status" value="1"/>
</dbReference>
<dbReference type="InterPro" id="IPR011050">
    <property type="entry name" value="Pectin_lyase_fold/virulence"/>
</dbReference>
<dbReference type="STRING" id="1120996.SAMN02746066_02620"/>
<organism evidence="2 3">
    <name type="scientific">Anaerosporobacter mobilis DSM 15930</name>
    <dbReference type="NCBI Taxonomy" id="1120996"/>
    <lineage>
        <taxon>Bacteria</taxon>
        <taxon>Bacillati</taxon>
        <taxon>Bacillota</taxon>
        <taxon>Clostridia</taxon>
        <taxon>Lachnospirales</taxon>
        <taxon>Lachnospiraceae</taxon>
        <taxon>Anaerosporobacter</taxon>
    </lineage>
</organism>